<dbReference type="SUPFAM" id="SSF51126">
    <property type="entry name" value="Pectin lyase-like"/>
    <property type="match status" value="1"/>
</dbReference>
<keyword evidence="4" id="KW-0812">Transmembrane</keyword>
<proteinExistence type="predicted"/>
<evidence type="ECO:0000256" key="4">
    <source>
        <dbReference type="SAM" id="Phobius"/>
    </source>
</evidence>
<evidence type="ECO:0000313" key="6">
    <source>
        <dbReference type="EMBL" id="RBP38443.1"/>
    </source>
</evidence>
<dbReference type="InterPro" id="IPR012334">
    <property type="entry name" value="Pectin_lyas_fold"/>
</dbReference>
<reference evidence="6 7" key="1">
    <citation type="submission" date="2018-06" db="EMBL/GenBank/DDBJ databases">
        <title>Genomic Encyclopedia of Type Strains, Phase IV (KMG-IV): sequencing the most valuable type-strain genomes for metagenomic binning, comparative biology and taxonomic classification.</title>
        <authorList>
            <person name="Goeker M."/>
        </authorList>
    </citation>
    <scope>NUCLEOTIDE SEQUENCE [LARGE SCALE GENOMIC DNA]</scope>
    <source>
        <strain evidence="6 7">DSM 25520</strain>
    </source>
</reference>
<dbReference type="EMBL" id="QNRQ01000007">
    <property type="protein sequence ID" value="RBP38443.1"/>
    <property type="molecule type" value="Genomic_DNA"/>
</dbReference>
<name>A0A366H8B5_9BURK</name>
<dbReference type="OrthoDB" id="8672993at2"/>
<dbReference type="PANTHER" id="PTHR12338">
    <property type="entry name" value="AUTOTRANSPORTER"/>
    <property type="match status" value="1"/>
</dbReference>
<dbReference type="Proteomes" id="UP000253628">
    <property type="component" value="Unassembled WGS sequence"/>
</dbReference>
<keyword evidence="4" id="KW-0472">Membrane</keyword>
<keyword evidence="3" id="KW-0732">Signal</keyword>
<dbReference type="InterPro" id="IPR011050">
    <property type="entry name" value="Pectin_lyase_fold/virulence"/>
</dbReference>
<keyword evidence="4" id="KW-1133">Transmembrane helix</keyword>
<accession>A0A366H8B5</accession>
<evidence type="ECO:0000256" key="3">
    <source>
        <dbReference type="ARBA" id="ARBA00022729"/>
    </source>
</evidence>
<feature type="transmembrane region" description="Helical" evidence="4">
    <location>
        <begin position="21"/>
        <end position="41"/>
    </location>
</feature>
<evidence type="ECO:0000313" key="7">
    <source>
        <dbReference type="Proteomes" id="UP000253628"/>
    </source>
</evidence>
<sequence length="349" mass="34956">MQIENVLYAKQLRRIASGSSYRFLGGLVLVGSLFGTLPSYAAPTGGQITAGSGAISQTAGNTTVSQASQNLSLNWQSFNVGAHEAVNFVQPNAAAIAVNRIADTSASQILGSLNANGQVFLINPNGIVFGAGAQVNVGGLVASTLNISDSDLASATRHFSGSGAGAVVNHGTITAAPGGYVALLGRQVSNQGTINAPGGTAALGAGSAVSLSFDANHLLSMQVDANELNALAENKQLIVADGGQVLMSAGAKNSLLASVVNNTGVIQAQTVASHKGQIVLLAGMEAGTSTVNGTLDASAPDGGDGGFIETSGAYVQVADAARISTLAANGKTGTWHIHTGIRVRLFPYS</sequence>
<dbReference type="PANTHER" id="PTHR12338:SF8">
    <property type="entry name" value="HEME_HEMOPEXIN-BINDING PROTEIN"/>
    <property type="match status" value="1"/>
</dbReference>
<gene>
    <name evidence="6" type="ORF">DFR37_107208</name>
</gene>
<keyword evidence="7" id="KW-1185">Reference proteome</keyword>
<evidence type="ECO:0000256" key="2">
    <source>
        <dbReference type="ARBA" id="ARBA00022525"/>
    </source>
</evidence>
<dbReference type="Gene3D" id="2.160.20.10">
    <property type="entry name" value="Single-stranded right-handed beta-helix, Pectin lyase-like"/>
    <property type="match status" value="1"/>
</dbReference>
<dbReference type="RefSeq" id="WP_113933993.1">
    <property type="nucleotide sequence ID" value="NZ_JACCEU010000008.1"/>
</dbReference>
<feature type="domain" description="Filamentous haemagglutinin FhaB/tRNA nuclease CdiA-like TPS" evidence="5">
    <location>
        <begin position="39"/>
        <end position="151"/>
    </location>
</feature>
<dbReference type="InterPro" id="IPR050909">
    <property type="entry name" value="Bact_Autotransporter_VF"/>
</dbReference>
<dbReference type="InterPro" id="IPR008638">
    <property type="entry name" value="FhaB/CdiA-like_TPS"/>
</dbReference>
<evidence type="ECO:0000259" key="5">
    <source>
        <dbReference type="SMART" id="SM00912"/>
    </source>
</evidence>
<evidence type="ECO:0000256" key="1">
    <source>
        <dbReference type="ARBA" id="ARBA00004613"/>
    </source>
</evidence>
<dbReference type="Pfam" id="PF05860">
    <property type="entry name" value="TPS"/>
    <property type="match status" value="1"/>
</dbReference>
<comment type="caution">
    <text evidence="6">The sequence shown here is derived from an EMBL/GenBank/DDBJ whole genome shotgun (WGS) entry which is preliminary data.</text>
</comment>
<dbReference type="NCBIfam" id="TIGR01901">
    <property type="entry name" value="adhes_NPXG"/>
    <property type="match status" value="1"/>
</dbReference>
<protein>
    <submittedName>
        <fullName evidence="6">Filamentous hemagglutinin family protein</fullName>
    </submittedName>
</protein>
<dbReference type="GO" id="GO:0005576">
    <property type="term" value="C:extracellular region"/>
    <property type="evidence" value="ECO:0007669"/>
    <property type="project" value="UniProtKB-SubCell"/>
</dbReference>
<organism evidence="6 7">
    <name type="scientific">Eoetvoesiella caeni</name>
    <dbReference type="NCBI Taxonomy" id="645616"/>
    <lineage>
        <taxon>Bacteria</taxon>
        <taxon>Pseudomonadati</taxon>
        <taxon>Pseudomonadota</taxon>
        <taxon>Betaproteobacteria</taxon>
        <taxon>Burkholderiales</taxon>
        <taxon>Alcaligenaceae</taxon>
        <taxon>Eoetvoesiella</taxon>
    </lineage>
</organism>
<comment type="subcellular location">
    <subcellularLocation>
        <location evidence="1">Secreted</location>
    </subcellularLocation>
</comment>
<dbReference type="SMART" id="SM00912">
    <property type="entry name" value="Haemagg_act"/>
    <property type="match status" value="1"/>
</dbReference>
<dbReference type="AlphaFoldDB" id="A0A366H8B5"/>
<keyword evidence="2" id="KW-0964">Secreted</keyword>